<dbReference type="InterPro" id="IPR036397">
    <property type="entry name" value="RNaseH_sf"/>
</dbReference>
<evidence type="ECO:0000256" key="10">
    <source>
        <dbReference type="RuleBase" id="RU364106"/>
    </source>
</evidence>
<dbReference type="NCBIfam" id="TIGR00573">
    <property type="entry name" value="dnaq"/>
    <property type="match status" value="1"/>
</dbReference>
<dbReference type="EMBL" id="JABZEC010000001">
    <property type="protein sequence ID" value="NVY95820.1"/>
    <property type="molecule type" value="Genomic_DNA"/>
</dbReference>
<evidence type="ECO:0000259" key="12">
    <source>
        <dbReference type="PROSITE" id="PS51193"/>
    </source>
</evidence>
<protein>
    <recommendedName>
        <fullName evidence="10">3'-5' exonuclease DinG</fullName>
        <ecNumber evidence="10">3.1.-.-</ecNumber>
    </recommendedName>
</protein>
<comment type="caution">
    <text evidence="13">The sequence shown here is derived from an EMBL/GenBank/DDBJ whole genome shotgun (WGS) entry which is preliminary data.</text>
</comment>
<keyword evidence="6 10" id="KW-0378">Hydrolase</keyword>
<accession>A0A850R0E3</accession>
<keyword evidence="13" id="KW-0347">Helicase</keyword>
<dbReference type="Pfam" id="PF00270">
    <property type="entry name" value="DEAD"/>
    <property type="match status" value="1"/>
</dbReference>
<feature type="domain" description="Helicase ATP-binding" evidence="12">
    <location>
        <begin position="242"/>
        <end position="498"/>
    </location>
</feature>
<dbReference type="AlphaFoldDB" id="A0A850R0E3"/>
<evidence type="ECO:0000256" key="2">
    <source>
        <dbReference type="ARBA" id="ARBA00022695"/>
    </source>
</evidence>
<dbReference type="GO" id="GO:0016818">
    <property type="term" value="F:hydrolase activity, acting on acid anhydrides, in phosphorus-containing anhydrides"/>
    <property type="evidence" value="ECO:0007669"/>
    <property type="project" value="InterPro"/>
</dbReference>
<dbReference type="GO" id="GO:0045004">
    <property type="term" value="P:DNA replication proofreading"/>
    <property type="evidence" value="ECO:0007669"/>
    <property type="project" value="TreeGrafter"/>
</dbReference>
<evidence type="ECO:0000256" key="6">
    <source>
        <dbReference type="ARBA" id="ARBA00022801"/>
    </source>
</evidence>
<evidence type="ECO:0000256" key="3">
    <source>
        <dbReference type="ARBA" id="ARBA00022705"/>
    </source>
</evidence>
<dbReference type="SUPFAM" id="SSF52540">
    <property type="entry name" value="P-loop containing nucleoside triphosphate hydrolases"/>
    <property type="match status" value="1"/>
</dbReference>
<evidence type="ECO:0000259" key="11">
    <source>
        <dbReference type="PROSITE" id="PS51192"/>
    </source>
</evidence>
<name>A0A850R0E3_9LACO</name>
<evidence type="ECO:0000313" key="14">
    <source>
        <dbReference type="Proteomes" id="UP000563523"/>
    </source>
</evidence>
<dbReference type="GO" id="GO:0003887">
    <property type="term" value="F:DNA-directed DNA polymerase activity"/>
    <property type="evidence" value="ECO:0007669"/>
    <property type="project" value="UniProtKB-KW"/>
</dbReference>
<feature type="domain" description="Helicase ATP-binding" evidence="11">
    <location>
        <begin position="265"/>
        <end position="490"/>
    </location>
</feature>
<sequence>MKDKKYIVVDLETTGTKWREGDRIIQFAAVLIDQGQISGQYNFLINPQQDLTSRIQELTGITPKMLLDQPLFPEIAGQIKNLLQGRIFVAHNVNFDLPFLQAELQAAGQEIEPLGAVDTVELAQVLLPEAPSFKLTDLTRYLDIQHLNPHQADSDALATAQLFLYLQEQLKSLPQPTLALMDRFASGLIRQTGDLITDAAQSAPKKVLPTHLVLVHGLVLTRPRRHTPTTRISSYPQTVAAKKKLLEPLVNYRPQQAQLMDFIHQLLEQPTNIGLIDAPTGMGKTLGYLLPLSYYVDQGQAVVIATSTRLLQQQLVQEALPLLEQIRQQTYLTTVISSPQHYLDLDNFYHWLFLKTNQRSTELMKLRLLVWLTRTQTGDLGELNLTQYDQDWCHLVCSNGQRTQGKFYKYDFWQHLQLQAQQSQFLITNHAYLQKHLTDPLWQTAAVVIFDEANHLLDQTLEPQTQLKLGTLKNTLKKVSDLLYQQRQPLRQFLRNNSLKVWQANDLASFEAERNTWQQYLDQLQADLSSNYFKSLIPLNQRQQPLNLALRLEQITPKTQQRLQKLARSLQAVLLKLNPILTIYPTIAEGAPIEMQHLFYQLKLDYQVAWQQNQNLEAILASLSPWQQSPMGLIISQTNYQNWDTMQIATQTFVNQELLAQLQEPFSTCFFLGGSLSYQQSFANFRLQLGLSDQAASQELQLQRDYALDNCLQVYLPTDLSAPNKLTTETYVQDLVQALSLLVSTDLGRTLILFNSLTTLQAVAQKLRATPLNDRYELLVQGTHGSNARLKKRFALNRRAILLASQSFGEGLNLAPQALKLVIITRLPFDAPTNPLVQSKDNYWRQQGENPFLVETLPTATRRLKQQVGRLIRSPQDRGILIILDPRLQNSAYGPQIIQELNLPPVQQQTLLELRRLIKKQGQEDPHP</sequence>
<dbReference type="RefSeq" id="WP_176941987.1">
    <property type="nucleotide sequence ID" value="NZ_JABZEC010000001.1"/>
</dbReference>
<dbReference type="FunFam" id="3.30.420.10:FF:000045">
    <property type="entry name" value="3'-5' exonuclease DinG"/>
    <property type="match status" value="1"/>
</dbReference>
<dbReference type="PANTHER" id="PTHR30231:SF41">
    <property type="entry name" value="DNA POLYMERASE III SUBUNIT EPSILON"/>
    <property type="match status" value="1"/>
</dbReference>
<dbReference type="Pfam" id="PF13307">
    <property type="entry name" value="Helicase_C_2"/>
    <property type="match status" value="1"/>
</dbReference>
<dbReference type="GO" id="GO:0004386">
    <property type="term" value="F:helicase activity"/>
    <property type="evidence" value="ECO:0007669"/>
    <property type="project" value="UniProtKB-KW"/>
</dbReference>
<dbReference type="InterPro" id="IPR011545">
    <property type="entry name" value="DEAD/DEAH_box_helicase_dom"/>
</dbReference>
<dbReference type="CDD" id="cd06127">
    <property type="entry name" value="DEDDh"/>
    <property type="match status" value="1"/>
</dbReference>
<dbReference type="GO" id="GO:0005524">
    <property type="term" value="F:ATP binding"/>
    <property type="evidence" value="ECO:0007669"/>
    <property type="project" value="UniProtKB-KW"/>
</dbReference>
<evidence type="ECO:0000256" key="4">
    <source>
        <dbReference type="ARBA" id="ARBA00022722"/>
    </source>
</evidence>
<dbReference type="InterPro" id="IPR027417">
    <property type="entry name" value="P-loop_NTPase"/>
</dbReference>
<keyword evidence="5 10" id="KW-0547">Nucleotide-binding</keyword>
<evidence type="ECO:0000256" key="1">
    <source>
        <dbReference type="ARBA" id="ARBA00022679"/>
    </source>
</evidence>
<keyword evidence="3" id="KW-0235">DNA replication</keyword>
<dbReference type="PANTHER" id="PTHR30231">
    <property type="entry name" value="DNA POLYMERASE III SUBUNIT EPSILON"/>
    <property type="match status" value="1"/>
</dbReference>
<dbReference type="SMART" id="SM00491">
    <property type="entry name" value="HELICc2"/>
    <property type="match status" value="1"/>
</dbReference>
<evidence type="ECO:0000313" key="13">
    <source>
        <dbReference type="EMBL" id="NVY95820.1"/>
    </source>
</evidence>
<dbReference type="SUPFAM" id="SSF53098">
    <property type="entry name" value="Ribonuclease H-like"/>
    <property type="match status" value="1"/>
</dbReference>
<dbReference type="PROSITE" id="PS51192">
    <property type="entry name" value="HELICASE_ATP_BIND_1"/>
    <property type="match status" value="1"/>
</dbReference>
<keyword evidence="8 10" id="KW-0067">ATP-binding</keyword>
<dbReference type="PROSITE" id="PS51193">
    <property type="entry name" value="HELICASE_ATP_BIND_2"/>
    <property type="match status" value="1"/>
</dbReference>
<evidence type="ECO:0000256" key="7">
    <source>
        <dbReference type="ARBA" id="ARBA00022839"/>
    </source>
</evidence>
<evidence type="ECO:0000256" key="8">
    <source>
        <dbReference type="ARBA" id="ARBA00022840"/>
    </source>
</evidence>
<gene>
    <name evidence="10" type="primary">dinG</name>
    <name evidence="13" type="ORF">HU830_01175</name>
</gene>
<dbReference type="EC" id="3.1.-.-" evidence="10"/>
<proteinExistence type="inferred from homology"/>
<keyword evidence="1" id="KW-0808">Transferase</keyword>
<keyword evidence="9" id="KW-0239">DNA-directed DNA polymerase</keyword>
<evidence type="ECO:0000256" key="5">
    <source>
        <dbReference type="ARBA" id="ARBA00022741"/>
    </source>
</evidence>
<dbReference type="GO" id="GO:0005829">
    <property type="term" value="C:cytosol"/>
    <property type="evidence" value="ECO:0007669"/>
    <property type="project" value="TreeGrafter"/>
</dbReference>
<dbReference type="NCBIfam" id="TIGR01407">
    <property type="entry name" value="dinG_rel"/>
    <property type="match status" value="1"/>
</dbReference>
<comment type="function">
    <text evidence="10">3'-5' exonuclease.</text>
</comment>
<organism evidence="13 14">
    <name type="scientific">Bombilactobacillus apium</name>
    <dbReference type="NCBI Taxonomy" id="2675299"/>
    <lineage>
        <taxon>Bacteria</taxon>
        <taxon>Bacillati</taxon>
        <taxon>Bacillota</taxon>
        <taxon>Bacilli</taxon>
        <taxon>Lactobacillales</taxon>
        <taxon>Lactobacillaceae</taxon>
        <taxon>Bombilactobacillus</taxon>
    </lineage>
</organism>
<dbReference type="Gene3D" id="3.40.50.300">
    <property type="entry name" value="P-loop containing nucleotide triphosphate hydrolases"/>
    <property type="match status" value="2"/>
</dbReference>
<keyword evidence="4 10" id="KW-0540">Nuclease</keyword>
<keyword evidence="7 10" id="KW-0269">Exonuclease</keyword>
<dbReference type="Pfam" id="PF00929">
    <property type="entry name" value="RNase_T"/>
    <property type="match status" value="1"/>
</dbReference>
<evidence type="ECO:0000256" key="9">
    <source>
        <dbReference type="ARBA" id="ARBA00022932"/>
    </source>
</evidence>
<dbReference type="GO" id="GO:0008408">
    <property type="term" value="F:3'-5' exonuclease activity"/>
    <property type="evidence" value="ECO:0007669"/>
    <property type="project" value="InterPro"/>
</dbReference>
<keyword evidence="14" id="KW-1185">Reference proteome</keyword>
<dbReference type="InterPro" id="IPR006555">
    <property type="entry name" value="ATP-dep_Helicase_C"/>
</dbReference>
<dbReference type="SMART" id="SM00487">
    <property type="entry name" value="DEXDc"/>
    <property type="match status" value="1"/>
</dbReference>
<dbReference type="GO" id="GO:0003677">
    <property type="term" value="F:DNA binding"/>
    <property type="evidence" value="ECO:0007669"/>
    <property type="project" value="InterPro"/>
</dbReference>
<dbReference type="SMART" id="SM00479">
    <property type="entry name" value="EXOIII"/>
    <property type="match status" value="1"/>
</dbReference>
<dbReference type="Proteomes" id="UP000563523">
    <property type="component" value="Unassembled WGS sequence"/>
</dbReference>
<dbReference type="InterPro" id="IPR014013">
    <property type="entry name" value="Helic_SF1/SF2_ATP-bd_DinG/Rad3"/>
</dbReference>
<dbReference type="InterPro" id="IPR014001">
    <property type="entry name" value="Helicase_ATP-bd"/>
</dbReference>
<dbReference type="Gene3D" id="3.30.420.10">
    <property type="entry name" value="Ribonuclease H-like superfamily/Ribonuclease H"/>
    <property type="match status" value="1"/>
</dbReference>
<dbReference type="InterPro" id="IPR013520">
    <property type="entry name" value="Ribonucl_H"/>
</dbReference>
<keyword evidence="2" id="KW-0548">Nucleotidyltransferase</keyword>
<dbReference type="InterPro" id="IPR006054">
    <property type="entry name" value="DnaQ"/>
</dbReference>
<reference evidence="13 14" key="1">
    <citation type="submission" date="2020-06" db="EMBL/GenBank/DDBJ databases">
        <authorList>
            <person name="Kang J."/>
        </authorList>
    </citation>
    <scope>NUCLEOTIDE SEQUENCE [LARGE SCALE GENOMIC DNA]</scope>
    <source>
        <strain evidence="13 14">DCY120</strain>
    </source>
</reference>
<comment type="similarity">
    <text evidence="10">Belongs to the helicase family. DinG subfamily. Type 2 sub-subfamily.</text>
</comment>
<dbReference type="InterPro" id="IPR006310">
    <property type="entry name" value="DinG"/>
</dbReference>
<dbReference type="InterPro" id="IPR012337">
    <property type="entry name" value="RNaseH-like_sf"/>
</dbReference>